<evidence type="ECO:0008006" key="3">
    <source>
        <dbReference type="Google" id="ProtNLM"/>
    </source>
</evidence>
<keyword evidence="2" id="KW-1185">Reference proteome</keyword>
<dbReference type="RefSeq" id="WP_157589203.1">
    <property type="nucleotide sequence ID" value="NZ_WPIN01000015.1"/>
</dbReference>
<gene>
    <name evidence="1" type="ORF">GO755_30405</name>
</gene>
<reference evidence="1 2" key="1">
    <citation type="submission" date="2019-12" db="EMBL/GenBank/DDBJ databases">
        <title>Spirosoma sp. HMF4905 genome sequencing and assembly.</title>
        <authorList>
            <person name="Kang H."/>
            <person name="Cha I."/>
            <person name="Kim H."/>
            <person name="Joh K."/>
        </authorList>
    </citation>
    <scope>NUCLEOTIDE SEQUENCE [LARGE SCALE GENOMIC DNA]</scope>
    <source>
        <strain evidence="1 2">HMF4905</strain>
    </source>
</reference>
<evidence type="ECO:0000313" key="1">
    <source>
        <dbReference type="EMBL" id="MVM34383.1"/>
    </source>
</evidence>
<accession>A0A7K1SL14</accession>
<name>A0A7K1SL14_9BACT</name>
<organism evidence="1 2">
    <name type="scientific">Spirosoma arboris</name>
    <dbReference type="NCBI Taxonomy" id="2682092"/>
    <lineage>
        <taxon>Bacteria</taxon>
        <taxon>Pseudomonadati</taxon>
        <taxon>Bacteroidota</taxon>
        <taxon>Cytophagia</taxon>
        <taxon>Cytophagales</taxon>
        <taxon>Cytophagaceae</taxon>
        <taxon>Spirosoma</taxon>
    </lineage>
</organism>
<proteinExistence type="predicted"/>
<dbReference type="AlphaFoldDB" id="A0A7K1SL14"/>
<dbReference type="Proteomes" id="UP000436006">
    <property type="component" value="Unassembled WGS sequence"/>
</dbReference>
<dbReference type="EMBL" id="WPIN01000015">
    <property type="protein sequence ID" value="MVM34383.1"/>
    <property type="molecule type" value="Genomic_DNA"/>
</dbReference>
<sequence length="136" mass="15384">MEANPNLMVPKPGQSWVDYFLDKLVYDGDMTPKERKLAGIVNVPDDSMSPPINYSERAMLVVIGVEPIDFPTLLGKVVLITTLQEPKSYFIGRVAAVDEQVIRLTRDNATWPQRETERKDILLMCRCVYMTGVPVL</sequence>
<evidence type="ECO:0000313" key="2">
    <source>
        <dbReference type="Proteomes" id="UP000436006"/>
    </source>
</evidence>
<comment type="caution">
    <text evidence="1">The sequence shown here is derived from an EMBL/GenBank/DDBJ whole genome shotgun (WGS) entry which is preliminary data.</text>
</comment>
<protein>
    <recommendedName>
        <fullName evidence="3">Peptidase S24/S26A/S26B/S26C domain-containing protein</fullName>
    </recommendedName>
</protein>